<keyword evidence="2" id="KW-0443">Lipid metabolism</keyword>
<keyword evidence="5" id="KW-1185">Reference proteome</keyword>
<comment type="caution">
    <text evidence="4">The sequence shown here is derived from an EMBL/GenBank/DDBJ whole genome shotgun (WGS) entry which is preliminary data.</text>
</comment>
<gene>
    <name evidence="4" type="ORF">GCM10009410_11650</name>
</gene>
<dbReference type="SUPFAM" id="SSF53474">
    <property type="entry name" value="alpha/beta-Hydrolases"/>
    <property type="match status" value="1"/>
</dbReference>
<organism evidence="4 5">
    <name type="scientific">Shewanella ulleungensis</name>
    <dbReference type="NCBI Taxonomy" id="2282699"/>
    <lineage>
        <taxon>Bacteria</taxon>
        <taxon>Pseudomonadati</taxon>
        <taxon>Pseudomonadota</taxon>
        <taxon>Gammaproteobacteria</taxon>
        <taxon>Alteromonadales</taxon>
        <taxon>Shewanellaceae</taxon>
        <taxon>Shewanella</taxon>
    </lineage>
</organism>
<dbReference type="Pfam" id="PF00561">
    <property type="entry name" value="Abhydrolase_1"/>
    <property type="match status" value="1"/>
</dbReference>
<sequence>MFVFTGSNDSLTLWLLSFLPILNIDIQQHSLFIPYREGQLHVRHICPHSPHGATIPILMLHGAMSNGRVFYSDTGRGLACFLAKAGFDVYVMDTAGRGLSLPKIQRDFALGQGEVIREQLPLVHQFILQRHPLVTQVHWCAHSWGGVLMASSLARFTDLQTSVASLLTFGSKRTIKVKSLRKWLMVDFFWNRLAPFLVARTGYLDANRLRVGMDNESRASLLQTIDWVRGDWVDHDDSFDYARAAMKTNWPTSWFIAGKNDRVLGNPSDVRDMITECGFKQVKYTLLSKAQGNLFDYDHAGMLTNKQAEQDHFVTIKQWYLAL</sequence>
<dbReference type="InterPro" id="IPR029058">
    <property type="entry name" value="AB_hydrolase_fold"/>
</dbReference>
<keyword evidence="1" id="KW-0442">Lipid degradation</keyword>
<dbReference type="GO" id="GO:0016787">
    <property type="term" value="F:hydrolase activity"/>
    <property type="evidence" value="ECO:0007669"/>
    <property type="project" value="UniProtKB-KW"/>
</dbReference>
<evidence type="ECO:0000313" key="5">
    <source>
        <dbReference type="Proteomes" id="UP000654004"/>
    </source>
</evidence>
<evidence type="ECO:0000313" key="4">
    <source>
        <dbReference type="EMBL" id="GGP80573.1"/>
    </source>
</evidence>
<protein>
    <submittedName>
        <fullName evidence="4">Alpha/beta hydrolase</fullName>
    </submittedName>
</protein>
<dbReference type="InterPro" id="IPR000073">
    <property type="entry name" value="AB_hydrolase_1"/>
</dbReference>
<dbReference type="PANTHER" id="PTHR11005">
    <property type="entry name" value="LYSOSOMAL ACID LIPASE-RELATED"/>
    <property type="match status" value="1"/>
</dbReference>
<feature type="domain" description="AB hydrolase-1" evidence="3">
    <location>
        <begin position="56"/>
        <end position="199"/>
    </location>
</feature>
<keyword evidence="4" id="KW-0378">Hydrolase</keyword>
<accession>A0ABQ2QIT9</accession>
<proteinExistence type="predicted"/>
<dbReference type="EMBL" id="BMQW01000002">
    <property type="protein sequence ID" value="GGP80573.1"/>
    <property type="molecule type" value="Genomic_DNA"/>
</dbReference>
<evidence type="ECO:0000256" key="1">
    <source>
        <dbReference type="ARBA" id="ARBA00022963"/>
    </source>
</evidence>
<dbReference type="Proteomes" id="UP000654004">
    <property type="component" value="Unassembled WGS sequence"/>
</dbReference>
<name>A0ABQ2QIT9_9GAMM</name>
<evidence type="ECO:0000259" key="3">
    <source>
        <dbReference type="Pfam" id="PF00561"/>
    </source>
</evidence>
<evidence type="ECO:0000256" key="2">
    <source>
        <dbReference type="ARBA" id="ARBA00023098"/>
    </source>
</evidence>
<dbReference type="Gene3D" id="3.40.50.1820">
    <property type="entry name" value="alpha/beta hydrolase"/>
    <property type="match status" value="1"/>
</dbReference>
<reference evidence="5" key="1">
    <citation type="journal article" date="2019" name="Int. J. Syst. Evol. Microbiol.">
        <title>The Global Catalogue of Microorganisms (GCM) 10K type strain sequencing project: providing services to taxonomists for standard genome sequencing and annotation.</title>
        <authorList>
            <consortium name="The Broad Institute Genomics Platform"/>
            <consortium name="The Broad Institute Genome Sequencing Center for Infectious Disease"/>
            <person name="Wu L."/>
            <person name="Ma J."/>
        </authorList>
    </citation>
    <scope>NUCLEOTIDE SEQUENCE [LARGE SCALE GENOMIC DNA]</scope>
    <source>
        <strain evidence="5">JCM 32305</strain>
    </source>
</reference>